<keyword evidence="5" id="KW-1185">Reference proteome</keyword>
<dbReference type="GO" id="GO:0046872">
    <property type="term" value="F:metal ion binding"/>
    <property type="evidence" value="ECO:0007669"/>
    <property type="project" value="InterPro"/>
</dbReference>
<dbReference type="STRING" id="2163413.A0A4P6XPS1"/>
<accession>A0A4P6XPS1</accession>
<protein>
    <submittedName>
        <fullName evidence="4">Superoxide dismutase, Fe-Mn family</fullName>
    </submittedName>
</protein>
<dbReference type="InterPro" id="IPR019832">
    <property type="entry name" value="Mn/Fe_SOD_C"/>
</dbReference>
<keyword evidence="2" id="KW-1133">Transmembrane helix</keyword>
<dbReference type="SUPFAM" id="SSF46609">
    <property type="entry name" value="Fe,Mn superoxide dismutase (SOD), N-terminal domain"/>
    <property type="match status" value="1"/>
</dbReference>
<sequence>MFLYITFEQAKLACSSIEHLVLWAALIIVPAPFFSQLPRPRLCAHQESAWLEKKTIMPTEVYHMSTQRMLTRALRTAAISQNTRFSVRMLHDVPVLRNHDKFAQNGIEGLYSPAGYATAWSDYQKLLTTSLTLNTVGTRHEGRTPFQLLLLTAKRTTDQHIFHYASQAHNNHFFFEQLTDKTHAATTRPLRFLLERITGISSLESLKKEIVRLAEAAEGQGWVFLVENPDKSFKLMLCNNDGTPYYHGKNQSLDLNGNIDPQTYEELTQVKQRGAAGELDFTLPVLAVNFWDVAFLTDYGVTGKSAYLEKVFDCINWEVINKRMFQV</sequence>
<dbReference type="PANTHER" id="PTHR43595">
    <property type="entry name" value="37S RIBOSOMAL PROTEIN S26, MITOCHONDRIAL"/>
    <property type="match status" value="1"/>
</dbReference>
<dbReference type="GO" id="GO:0005737">
    <property type="term" value="C:cytoplasm"/>
    <property type="evidence" value="ECO:0007669"/>
    <property type="project" value="TreeGrafter"/>
</dbReference>
<evidence type="ECO:0000256" key="1">
    <source>
        <dbReference type="ARBA" id="ARBA00037226"/>
    </source>
</evidence>
<proteinExistence type="predicted"/>
<evidence type="ECO:0000313" key="5">
    <source>
        <dbReference type="Proteomes" id="UP000292447"/>
    </source>
</evidence>
<dbReference type="PANTHER" id="PTHR43595:SF2">
    <property type="entry name" value="SMALL RIBOSOMAL SUBUNIT PROTEIN MS42"/>
    <property type="match status" value="1"/>
</dbReference>
<feature type="transmembrane region" description="Helical" evidence="2">
    <location>
        <begin position="12"/>
        <end position="34"/>
    </location>
</feature>
<gene>
    <name evidence="4" type="primary">MPUL0C06530</name>
    <name evidence="4" type="ORF">METSCH_C06530</name>
</gene>
<dbReference type="Pfam" id="PF02777">
    <property type="entry name" value="Sod_Fe_C"/>
    <property type="match status" value="1"/>
</dbReference>
<feature type="domain" description="Manganese/iron superoxide dismutase C-terminal" evidence="3">
    <location>
        <begin position="279"/>
        <end position="323"/>
    </location>
</feature>
<keyword evidence="2" id="KW-0472">Membrane</keyword>
<dbReference type="GO" id="GO:0004784">
    <property type="term" value="F:superoxide dismutase activity"/>
    <property type="evidence" value="ECO:0007669"/>
    <property type="project" value="InterPro"/>
</dbReference>
<organism evidence="4 5">
    <name type="scientific">Metschnikowia aff. pulcherrima</name>
    <dbReference type="NCBI Taxonomy" id="2163413"/>
    <lineage>
        <taxon>Eukaryota</taxon>
        <taxon>Fungi</taxon>
        <taxon>Dikarya</taxon>
        <taxon>Ascomycota</taxon>
        <taxon>Saccharomycotina</taxon>
        <taxon>Pichiomycetes</taxon>
        <taxon>Metschnikowiaceae</taxon>
        <taxon>Metschnikowia</taxon>
    </lineage>
</organism>
<dbReference type="InterPro" id="IPR036314">
    <property type="entry name" value="SOD_C_sf"/>
</dbReference>
<reference evidence="5" key="1">
    <citation type="submission" date="2019-03" db="EMBL/GenBank/DDBJ databases">
        <title>Snf2 controls pulcherriminic acid biosynthesis and connects pigmentation and antifungal activity of the yeast Metschnikowia pulcherrima.</title>
        <authorList>
            <person name="Gore-Lloyd D."/>
            <person name="Sumann I."/>
            <person name="Brachmann A.O."/>
            <person name="Schneeberger K."/>
            <person name="Ortiz-Merino R.A."/>
            <person name="Moreno-Beltran M."/>
            <person name="Schlaefli M."/>
            <person name="Kirner P."/>
            <person name="Santos Kron A."/>
            <person name="Wolfe K.H."/>
            <person name="Piel J."/>
            <person name="Ahrens C.H."/>
            <person name="Henk D."/>
            <person name="Freimoser F.M."/>
        </authorList>
    </citation>
    <scope>NUCLEOTIDE SEQUENCE [LARGE SCALE GENOMIC DNA]</scope>
    <source>
        <strain evidence="5">APC 1.2</strain>
    </source>
</reference>
<dbReference type="Proteomes" id="UP000292447">
    <property type="component" value="Chromosome III"/>
</dbReference>
<evidence type="ECO:0000313" key="4">
    <source>
        <dbReference type="EMBL" id="QBM88675.1"/>
    </source>
</evidence>
<evidence type="ECO:0000259" key="3">
    <source>
        <dbReference type="Pfam" id="PF02777"/>
    </source>
</evidence>
<dbReference type="EMBL" id="CP034458">
    <property type="protein sequence ID" value="QBM88675.1"/>
    <property type="molecule type" value="Genomic_DNA"/>
</dbReference>
<dbReference type="Gene3D" id="3.55.40.20">
    <property type="entry name" value="Iron/manganese superoxide dismutase, C-terminal domain"/>
    <property type="match status" value="1"/>
</dbReference>
<dbReference type="InterPro" id="IPR036324">
    <property type="entry name" value="Mn/Fe_SOD_N_sf"/>
</dbReference>
<comment type="function">
    <text evidence="1">Component of the mitochondrial ribosome (mitoribosome), a dedicated translation machinery responsible for the synthesis of mitochondrial genome-encoded proteins, including at least some of the essential transmembrane subunits of the mitochondrial respiratory chain. The mitoribosomes are attached to the mitochondrial inner membrane and translation products are cotranslationally integrated into the membrane.</text>
</comment>
<dbReference type="SUPFAM" id="SSF54719">
    <property type="entry name" value="Fe,Mn superoxide dismutase (SOD), C-terminal domain"/>
    <property type="match status" value="1"/>
</dbReference>
<keyword evidence="2" id="KW-0812">Transmembrane</keyword>
<name>A0A4P6XPS1_9ASCO</name>
<evidence type="ECO:0000256" key="2">
    <source>
        <dbReference type="SAM" id="Phobius"/>
    </source>
</evidence>
<dbReference type="AlphaFoldDB" id="A0A4P6XPS1"/>